<dbReference type="Proteomes" id="UP001372338">
    <property type="component" value="Unassembled WGS sequence"/>
</dbReference>
<dbReference type="GO" id="GO:0005737">
    <property type="term" value="C:cytoplasm"/>
    <property type="evidence" value="ECO:0007669"/>
    <property type="project" value="TreeGrafter"/>
</dbReference>
<evidence type="ECO:0000256" key="1">
    <source>
        <dbReference type="SAM" id="SignalP"/>
    </source>
</evidence>
<accession>A0AAN9I1Q3</accession>
<feature type="signal peptide" evidence="1">
    <location>
        <begin position="1"/>
        <end position="17"/>
    </location>
</feature>
<dbReference type="GO" id="GO:0006145">
    <property type="term" value="P:purine nucleobase catabolic process"/>
    <property type="evidence" value="ECO:0007669"/>
    <property type="project" value="TreeGrafter"/>
</dbReference>
<evidence type="ECO:0008006" key="4">
    <source>
        <dbReference type="Google" id="ProtNLM"/>
    </source>
</evidence>
<name>A0AAN9I1Q3_CROPI</name>
<dbReference type="GO" id="GO:0004038">
    <property type="term" value="F:allantoinase activity"/>
    <property type="evidence" value="ECO:0007669"/>
    <property type="project" value="TreeGrafter"/>
</dbReference>
<keyword evidence="3" id="KW-1185">Reference proteome</keyword>
<dbReference type="InterPro" id="IPR032466">
    <property type="entry name" value="Metal_Hydrolase"/>
</dbReference>
<gene>
    <name evidence="2" type="ORF">RIF29_31200</name>
</gene>
<reference evidence="2 3" key="1">
    <citation type="submission" date="2024-01" db="EMBL/GenBank/DDBJ databases">
        <title>The genomes of 5 underutilized Papilionoideae crops provide insights into root nodulation and disease resistanc.</title>
        <authorList>
            <person name="Yuan L."/>
        </authorList>
    </citation>
    <scope>NUCLEOTIDE SEQUENCE [LARGE SCALE GENOMIC DNA]</scope>
    <source>
        <strain evidence="2">ZHUSHIDOU_FW_LH</strain>
        <tissue evidence="2">Leaf</tissue>
    </source>
</reference>
<dbReference type="InterPro" id="IPR050138">
    <property type="entry name" value="DHOase/Allantoinase_Hydrolase"/>
</dbReference>
<dbReference type="PANTHER" id="PTHR43668">
    <property type="entry name" value="ALLANTOINASE"/>
    <property type="match status" value="1"/>
</dbReference>
<sequence>MMLLLLYIFVSRPYMILDPYACVIILFWSDPPKSSDILMGNIQHTSKIKESRGDIINVETCPHYLVFSSEEISNGDTHFKCLPPIRDAFNIQKLWEAILEGHIDLLSTDHSPTVPELKLHDEGDFLKAWGGISSLQINKREHHRIN</sequence>
<keyword evidence="1" id="KW-0732">Signal</keyword>
<dbReference type="Gene3D" id="3.20.20.140">
    <property type="entry name" value="Metal-dependent hydrolases"/>
    <property type="match status" value="1"/>
</dbReference>
<dbReference type="EMBL" id="JAYWIO010000006">
    <property type="protein sequence ID" value="KAK7257321.1"/>
    <property type="molecule type" value="Genomic_DNA"/>
</dbReference>
<organism evidence="2 3">
    <name type="scientific">Crotalaria pallida</name>
    <name type="common">Smooth rattlebox</name>
    <name type="synonym">Crotalaria striata</name>
    <dbReference type="NCBI Taxonomy" id="3830"/>
    <lineage>
        <taxon>Eukaryota</taxon>
        <taxon>Viridiplantae</taxon>
        <taxon>Streptophyta</taxon>
        <taxon>Embryophyta</taxon>
        <taxon>Tracheophyta</taxon>
        <taxon>Spermatophyta</taxon>
        <taxon>Magnoliopsida</taxon>
        <taxon>eudicotyledons</taxon>
        <taxon>Gunneridae</taxon>
        <taxon>Pentapetalae</taxon>
        <taxon>rosids</taxon>
        <taxon>fabids</taxon>
        <taxon>Fabales</taxon>
        <taxon>Fabaceae</taxon>
        <taxon>Papilionoideae</taxon>
        <taxon>50 kb inversion clade</taxon>
        <taxon>genistoids sensu lato</taxon>
        <taxon>core genistoids</taxon>
        <taxon>Crotalarieae</taxon>
        <taxon>Crotalaria</taxon>
    </lineage>
</organism>
<evidence type="ECO:0000313" key="3">
    <source>
        <dbReference type="Proteomes" id="UP001372338"/>
    </source>
</evidence>
<comment type="caution">
    <text evidence="2">The sequence shown here is derived from an EMBL/GenBank/DDBJ whole genome shotgun (WGS) entry which is preliminary data.</text>
</comment>
<dbReference type="SUPFAM" id="SSF51556">
    <property type="entry name" value="Metallo-dependent hydrolases"/>
    <property type="match status" value="1"/>
</dbReference>
<protein>
    <recommendedName>
        <fullName evidence="4">Allantoinase</fullName>
    </recommendedName>
</protein>
<dbReference type="AlphaFoldDB" id="A0AAN9I1Q3"/>
<feature type="chain" id="PRO_5042950929" description="Allantoinase" evidence="1">
    <location>
        <begin position="18"/>
        <end position="146"/>
    </location>
</feature>
<evidence type="ECO:0000313" key="2">
    <source>
        <dbReference type="EMBL" id="KAK7257321.1"/>
    </source>
</evidence>
<dbReference type="PANTHER" id="PTHR43668:SF2">
    <property type="entry name" value="ALLANTOINASE"/>
    <property type="match status" value="1"/>
</dbReference>
<proteinExistence type="predicted"/>